<dbReference type="SMART" id="SM00086">
    <property type="entry name" value="PAC"/>
    <property type="match status" value="4"/>
</dbReference>
<dbReference type="InterPro" id="IPR013655">
    <property type="entry name" value="PAS_fold_3"/>
</dbReference>
<dbReference type="InterPro" id="IPR000014">
    <property type="entry name" value="PAS"/>
</dbReference>
<dbReference type="NCBIfam" id="TIGR00254">
    <property type="entry name" value="GGDEF"/>
    <property type="match status" value="1"/>
</dbReference>
<evidence type="ECO:0000259" key="3">
    <source>
        <dbReference type="PROSITE" id="PS50112"/>
    </source>
</evidence>
<dbReference type="RefSeq" id="WP_126943263.1">
    <property type="nucleotide sequence ID" value="NZ_RZHG01000003.1"/>
</dbReference>
<dbReference type="Gene3D" id="3.30.70.270">
    <property type="match status" value="1"/>
</dbReference>
<dbReference type="InterPro" id="IPR003018">
    <property type="entry name" value="GAF"/>
</dbReference>
<evidence type="ECO:0000259" key="5">
    <source>
        <dbReference type="PROSITE" id="PS50883"/>
    </source>
</evidence>
<dbReference type="InterPro" id="IPR013656">
    <property type="entry name" value="PAS_4"/>
</dbReference>
<dbReference type="Gene3D" id="3.30.450.20">
    <property type="entry name" value="PAS domain"/>
    <property type="match status" value="5"/>
</dbReference>
<dbReference type="Pfam" id="PF08447">
    <property type="entry name" value="PAS_3"/>
    <property type="match status" value="1"/>
</dbReference>
<keyword evidence="2" id="KW-0973">c-di-GMP</keyword>
<dbReference type="PANTHER" id="PTHR44757">
    <property type="entry name" value="DIGUANYLATE CYCLASE DGCP"/>
    <property type="match status" value="1"/>
</dbReference>
<dbReference type="CDD" id="cd01948">
    <property type="entry name" value="EAL"/>
    <property type="match status" value="1"/>
</dbReference>
<feature type="domain" description="PAS" evidence="3">
    <location>
        <begin position="556"/>
        <end position="626"/>
    </location>
</feature>
<evidence type="ECO:0000313" key="8">
    <source>
        <dbReference type="Proteomes" id="UP000287336"/>
    </source>
</evidence>
<keyword evidence="8" id="KW-1185">Reference proteome</keyword>
<dbReference type="InterPro" id="IPR029016">
    <property type="entry name" value="GAF-like_dom_sf"/>
</dbReference>
<evidence type="ECO:0000256" key="1">
    <source>
        <dbReference type="ARBA" id="ARBA00012282"/>
    </source>
</evidence>
<feature type="domain" description="EAL" evidence="5">
    <location>
        <begin position="978"/>
        <end position="1232"/>
    </location>
</feature>
<dbReference type="Pfam" id="PF08448">
    <property type="entry name" value="PAS_4"/>
    <property type="match status" value="1"/>
</dbReference>
<dbReference type="InterPro" id="IPR001633">
    <property type="entry name" value="EAL_dom"/>
</dbReference>
<dbReference type="CDD" id="cd01949">
    <property type="entry name" value="GGDEF"/>
    <property type="match status" value="1"/>
</dbReference>
<dbReference type="PROSITE" id="PS50887">
    <property type="entry name" value="GGDEF"/>
    <property type="match status" value="1"/>
</dbReference>
<feature type="domain" description="PAC" evidence="4">
    <location>
        <begin position="503"/>
        <end position="555"/>
    </location>
</feature>
<gene>
    <name evidence="7" type="ORF">ELY33_02245</name>
</gene>
<proteinExistence type="predicted"/>
<evidence type="ECO:0000259" key="4">
    <source>
        <dbReference type="PROSITE" id="PS50113"/>
    </source>
</evidence>
<dbReference type="SUPFAM" id="SSF55785">
    <property type="entry name" value="PYP-like sensor domain (PAS domain)"/>
    <property type="match status" value="5"/>
</dbReference>
<dbReference type="EC" id="3.1.4.52" evidence="1"/>
<evidence type="ECO:0000256" key="2">
    <source>
        <dbReference type="ARBA" id="ARBA00022636"/>
    </source>
</evidence>
<dbReference type="PANTHER" id="PTHR44757:SF2">
    <property type="entry name" value="BIOFILM ARCHITECTURE MAINTENANCE PROTEIN MBAA"/>
    <property type="match status" value="1"/>
</dbReference>
<evidence type="ECO:0000313" key="7">
    <source>
        <dbReference type="EMBL" id="RUR34064.1"/>
    </source>
</evidence>
<dbReference type="InterPro" id="IPR052155">
    <property type="entry name" value="Biofilm_reg_signaling"/>
</dbReference>
<dbReference type="SMART" id="SM00065">
    <property type="entry name" value="GAF"/>
    <property type="match status" value="1"/>
</dbReference>
<feature type="domain" description="PAS" evidence="3">
    <location>
        <begin position="13"/>
        <end position="85"/>
    </location>
</feature>
<dbReference type="Proteomes" id="UP000287336">
    <property type="component" value="Unassembled WGS sequence"/>
</dbReference>
<accession>A0A3S0YML7</accession>
<dbReference type="FunFam" id="3.30.450.20:FF:000099">
    <property type="entry name" value="Sensory box sensor histidine kinase"/>
    <property type="match status" value="1"/>
</dbReference>
<dbReference type="GO" id="GO:0071111">
    <property type="term" value="F:cyclic-guanylate-specific phosphodiesterase activity"/>
    <property type="evidence" value="ECO:0007669"/>
    <property type="project" value="UniProtKB-EC"/>
</dbReference>
<dbReference type="SUPFAM" id="SSF141868">
    <property type="entry name" value="EAL domain-like"/>
    <property type="match status" value="1"/>
</dbReference>
<name>A0A3S0YML7_9GAMM</name>
<dbReference type="Pfam" id="PF00990">
    <property type="entry name" value="GGDEF"/>
    <property type="match status" value="1"/>
</dbReference>
<organism evidence="7 8">
    <name type="scientific">Vreelandella andesensis</name>
    <dbReference type="NCBI Taxonomy" id="447567"/>
    <lineage>
        <taxon>Bacteria</taxon>
        <taxon>Pseudomonadati</taxon>
        <taxon>Pseudomonadota</taxon>
        <taxon>Gammaproteobacteria</taxon>
        <taxon>Oceanospirillales</taxon>
        <taxon>Halomonadaceae</taxon>
        <taxon>Vreelandella</taxon>
    </lineage>
</organism>
<dbReference type="EMBL" id="RZHG01000003">
    <property type="protein sequence ID" value="RUR34064.1"/>
    <property type="molecule type" value="Genomic_DNA"/>
</dbReference>
<dbReference type="Pfam" id="PF00563">
    <property type="entry name" value="EAL"/>
    <property type="match status" value="1"/>
</dbReference>
<comment type="caution">
    <text evidence="7">The sequence shown here is derived from an EMBL/GenBank/DDBJ whole genome shotgun (WGS) entry which is preliminary data.</text>
</comment>
<dbReference type="PROSITE" id="PS50113">
    <property type="entry name" value="PAC"/>
    <property type="match status" value="2"/>
</dbReference>
<dbReference type="FunFam" id="3.20.20.450:FF:000001">
    <property type="entry name" value="Cyclic di-GMP phosphodiesterase yahA"/>
    <property type="match status" value="1"/>
</dbReference>
<dbReference type="SUPFAM" id="SSF55073">
    <property type="entry name" value="Nucleotide cyclase"/>
    <property type="match status" value="1"/>
</dbReference>
<dbReference type="AlphaFoldDB" id="A0A3S0YML7"/>
<dbReference type="InterPro" id="IPR001610">
    <property type="entry name" value="PAC"/>
</dbReference>
<protein>
    <recommendedName>
        <fullName evidence="1">cyclic-guanylate-specific phosphodiesterase</fullName>
        <ecNumber evidence="1">3.1.4.52</ecNumber>
    </recommendedName>
</protein>
<dbReference type="InterPro" id="IPR035965">
    <property type="entry name" value="PAS-like_dom_sf"/>
</dbReference>
<dbReference type="PROSITE" id="PS50883">
    <property type="entry name" value="EAL"/>
    <property type="match status" value="1"/>
</dbReference>
<dbReference type="Gene3D" id="3.30.450.40">
    <property type="match status" value="1"/>
</dbReference>
<dbReference type="NCBIfam" id="TIGR00229">
    <property type="entry name" value="sensory_box"/>
    <property type="match status" value="3"/>
</dbReference>
<dbReference type="OrthoDB" id="7053140at2"/>
<feature type="domain" description="GGDEF" evidence="6">
    <location>
        <begin position="831"/>
        <end position="969"/>
    </location>
</feature>
<dbReference type="InterPro" id="IPR000700">
    <property type="entry name" value="PAS-assoc_C"/>
</dbReference>
<dbReference type="CDD" id="cd00130">
    <property type="entry name" value="PAS"/>
    <property type="match status" value="4"/>
</dbReference>
<feature type="domain" description="PAC" evidence="4">
    <location>
        <begin position="629"/>
        <end position="682"/>
    </location>
</feature>
<sequence length="1239" mass="139757">MNLSDDPMLHAWDRSLFEAAMWNSPDAVIVTTTELELPGPRILYANPAFCRMTGYEVEELLGQTPRMLQGPETDPKVLEALRESLICQEPFLGSTINYRKDGIPYQVEWSISHVRDKADNRALYVSIQRVVNANSARLQHMEAILRAAPVGLMLTGPGGLIESANKIAEQAFGYLPGKLKGVPVDMLVPEKFRAQHPHHRHDFARDPKARLMMPQRELQGQRQDRSLFPLEVGLAPITIDGVPHTLASVIDISERKKTEQSMAFHAQLQASLAAFGQAGLKGASLNELYRQTVELTINLFGFEAALLVELDSSRHQGTVVAATSTLNIVWPENLTLNGDMLATAAMENSECAIDELPSTLRETLKKWPQLTKALCIPIQEPNRCWGLLYVFNKGQTPLNDSGLQGLSSLTHTLASATRRERDQRERRQVTHLQSIAGQMANLGGWSYDAQSNKLHFSDEVCDIHELPYGSRLTFDEALAFYLPKHQQRIAERGRACISTGMPFDEEAEILTAKGNQRLVRVIGACISDEANAVFKVQGAFQDITDQRRVEQSLVHSQERFRQLSEAMPTIVWTADADGRLDYANRRLQEVTGISNGVLLEGKWIHALHPDDVARCKKVWGDAVATQKNYHIDFRLYHKSDNYYRWYRVSAVPALDEHGQVNKWYGSGLDIHDRKVLEEELTQSANTLTQTLESITDGFFTLDRHWNFQYFNIEAERLLAKPRDVVLNQPLWGIFPEITGSHAGDEFRQAMTEQATRHFEYFFAVLDTWLEIHAYPSNKGLSVYFRDVTDRKRSEAQIEFLAFHDTLTHLPNRRLFQKRLDSIITTQHKTKAYAGVMLIDLDHFKVLNDTWGHNRGDQLLKAVARRLESLENDGLHVARLGGDEFTVLLEHLSPLQEEATHQLQLAAERVRALLNEPYETESLGMRRTCSIGATLVGLDSDSLEEVMKRLDLALYDVKHRNRNAVVLFDPVMQAKADARAWLEGGILAGIQANEFIPYYQPKIDSSGRCVGAEALVRWLHPEKGLIPPGDFIPIAEEIGLIGILGKEIFKKVCEQMAHWMKLNVLGDLEISVNVSVRQFHEGDFVNDVVTVINETGIDPTKLQFEVTETLLLDKLEQTVERMHALRKLGISFALDDFGTGYSSLAYLKQLPLDVLKIDQSFVKDLPDDSNDVAIVQTIIALANSLGLDVLAEGVETVEIQDFLIQEHCYVFQGYLYSRPLSPKDFEHYLKTIATVNPANQ</sequence>
<dbReference type="InterPro" id="IPR043128">
    <property type="entry name" value="Rev_trsase/Diguanyl_cyclase"/>
</dbReference>
<dbReference type="InterPro" id="IPR029787">
    <property type="entry name" value="Nucleotide_cyclase"/>
</dbReference>
<dbReference type="PROSITE" id="PS50112">
    <property type="entry name" value="PAS"/>
    <property type="match status" value="2"/>
</dbReference>
<dbReference type="Pfam" id="PF13426">
    <property type="entry name" value="PAS_9"/>
    <property type="match status" value="2"/>
</dbReference>
<dbReference type="SMART" id="SM00052">
    <property type="entry name" value="EAL"/>
    <property type="match status" value="1"/>
</dbReference>
<dbReference type="SMART" id="SM00267">
    <property type="entry name" value="GGDEF"/>
    <property type="match status" value="1"/>
</dbReference>
<dbReference type="SUPFAM" id="SSF55781">
    <property type="entry name" value="GAF domain-like"/>
    <property type="match status" value="1"/>
</dbReference>
<dbReference type="SMART" id="SM00091">
    <property type="entry name" value="PAS"/>
    <property type="match status" value="4"/>
</dbReference>
<dbReference type="InterPro" id="IPR035919">
    <property type="entry name" value="EAL_sf"/>
</dbReference>
<dbReference type="Gene3D" id="3.20.20.450">
    <property type="entry name" value="EAL domain"/>
    <property type="match status" value="1"/>
</dbReference>
<dbReference type="InterPro" id="IPR000160">
    <property type="entry name" value="GGDEF_dom"/>
</dbReference>
<evidence type="ECO:0000259" key="6">
    <source>
        <dbReference type="PROSITE" id="PS50887"/>
    </source>
</evidence>
<reference evidence="7 8" key="1">
    <citation type="submission" date="2018-12" db="EMBL/GenBank/DDBJ databases">
        <title>three novel Halomonas strain isolated from plants.</title>
        <authorList>
            <person name="Sun C."/>
        </authorList>
    </citation>
    <scope>NUCLEOTIDE SEQUENCE [LARGE SCALE GENOMIC DNA]</scope>
    <source>
        <strain evidence="7 8">DSM 19434</strain>
    </source>
</reference>